<proteinExistence type="predicted"/>
<gene>
    <name evidence="1" type="ORF">CEO22_244</name>
</gene>
<accession>A0A554JCN7</accession>
<evidence type="ECO:0000313" key="1">
    <source>
        <dbReference type="EMBL" id="TSC66061.1"/>
    </source>
</evidence>
<protein>
    <submittedName>
        <fullName evidence="1">Uncharacterized protein</fullName>
    </submittedName>
</protein>
<dbReference type="Proteomes" id="UP000316253">
    <property type="component" value="Unassembled WGS sequence"/>
</dbReference>
<comment type="caution">
    <text evidence="1">The sequence shown here is derived from an EMBL/GenBank/DDBJ whole genome shotgun (WGS) entry which is preliminary data.</text>
</comment>
<reference evidence="1 2" key="1">
    <citation type="submission" date="2017-08" db="EMBL/GenBank/DDBJ databases">
        <title>Mechanisms for carbon and nitrogen cycling indicate functional differentiation within the Candidate Phyla Radiation.</title>
        <authorList>
            <person name="Danczak R.E."/>
            <person name="Johnston M.D."/>
            <person name="Kenah C."/>
            <person name="Slattery M."/>
            <person name="Wrighton K.C."/>
            <person name="Wilkins M.J."/>
        </authorList>
    </citation>
    <scope>NUCLEOTIDE SEQUENCE [LARGE SCALE GENOMIC DNA]</scope>
    <source>
        <strain evidence="1">Gr01-1014_85</strain>
    </source>
</reference>
<organism evidence="1 2">
    <name type="scientific">Candidatus Berkelbacteria bacterium Gr01-1014_85</name>
    <dbReference type="NCBI Taxonomy" id="2017150"/>
    <lineage>
        <taxon>Bacteria</taxon>
        <taxon>Candidatus Berkelbacteria</taxon>
    </lineage>
</organism>
<dbReference type="AlphaFoldDB" id="A0A554JCN7"/>
<sequence length="208" mass="21985">MLKSPTSRLAKLTVVVGLVSLGAGLAYAGFTTWPVALLDNNVKTGQAELKLCDRLDTLPGWTYGSSRTISLENLFPGGTQTLFGTDEVSIANDGGSLLTTATDRGCTSYTNPAAHSVVPLRLAPSVIVGDATTCPAALATDLELQFQLGTESTPWLGLSSWESNLTSYFTALAVDEARYIQVSAKLKSTNDSQQTNCNFALLFKGIQG</sequence>
<dbReference type="EMBL" id="VMFD01000017">
    <property type="protein sequence ID" value="TSC66061.1"/>
    <property type="molecule type" value="Genomic_DNA"/>
</dbReference>
<name>A0A554JCN7_9BACT</name>
<evidence type="ECO:0000313" key="2">
    <source>
        <dbReference type="Proteomes" id="UP000316253"/>
    </source>
</evidence>